<protein>
    <submittedName>
        <fullName evidence="1">Uncharacterized protein</fullName>
    </submittedName>
</protein>
<evidence type="ECO:0000313" key="1">
    <source>
        <dbReference type="EMBL" id="APA15243.1"/>
    </source>
</evidence>
<dbReference type="VEuPathDB" id="FungiDB:sscle_14g100130"/>
<organism evidence="1 2">
    <name type="scientific">Sclerotinia sclerotiorum (strain ATCC 18683 / 1980 / Ss-1)</name>
    <name type="common">White mold</name>
    <name type="synonym">Whetzelinia sclerotiorum</name>
    <dbReference type="NCBI Taxonomy" id="665079"/>
    <lineage>
        <taxon>Eukaryota</taxon>
        <taxon>Fungi</taxon>
        <taxon>Dikarya</taxon>
        <taxon>Ascomycota</taxon>
        <taxon>Pezizomycotina</taxon>
        <taxon>Leotiomycetes</taxon>
        <taxon>Helotiales</taxon>
        <taxon>Sclerotiniaceae</taxon>
        <taxon>Sclerotinia</taxon>
    </lineage>
</organism>
<sequence length="267" mass="30347">MPISTAIWILNHEKWVRDRGNAVVYVFSGLRVSMGEIRRKIRRARVKIRIGECGGFAPPNLEYMITGAENWDSSQDRITYTAFNSSSCDGSVHSDDSIDTLDNYISSEEFEPQSQIWTSPKRYNPTTPNANLAPKTWNNKCAQEILETYHEGIDIWHRTRHSEPSIQHLGTQTASLKFHEALFGFNYLHSPNDLKTRGAAYHLAECYAHLGQKEYFIAVLDWLGRELVRCGNRADETNAHIVKVMELFRVGGTPREAVGLLFTSLGE</sequence>
<dbReference type="AlphaFoldDB" id="A0A1D9QKY0"/>
<dbReference type="Proteomes" id="UP000177798">
    <property type="component" value="Chromosome 14"/>
</dbReference>
<gene>
    <name evidence="1" type="ORF">sscle_14g100130</name>
</gene>
<accession>A0A1D9QKY0</accession>
<proteinExistence type="predicted"/>
<evidence type="ECO:0000313" key="2">
    <source>
        <dbReference type="Proteomes" id="UP000177798"/>
    </source>
</evidence>
<dbReference type="OrthoDB" id="3557589at2759"/>
<dbReference type="EMBL" id="CP017827">
    <property type="protein sequence ID" value="APA15243.1"/>
    <property type="molecule type" value="Genomic_DNA"/>
</dbReference>
<name>A0A1D9QKY0_SCLS1</name>
<reference evidence="2" key="1">
    <citation type="journal article" date="2017" name="Genome Biol. Evol.">
        <title>The complete genome sequence of the phytopathogenic fungus Sclerotinia sclerotiorum reveals insights into the genome architecture of broad host range pathogens.</title>
        <authorList>
            <person name="Derbyshire M."/>
            <person name="Denton-Giles M."/>
            <person name="Hegedus D."/>
            <person name="Seifbarghy S."/>
            <person name="Rollins J."/>
            <person name="van Kan J."/>
            <person name="Seidl M.F."/>
            <person name="Faino L."/>
            <person name="Mbengue M."/>
            <person name="Navaud O."/>
            <person name="Raffaele S."/>
            <person name="Hammond-Kosack K."/>
            <person name="Heard S."/>
            <person name="Oliver R."/>
        </authorList>
    </citation>
    <scope>NUCLEOTIDE SEQUENCE [LARGE SCALE GENOMIC DNA]</scope>
    <source>
        <strain evidence="2">ATCC 18683 / 1980 / Ss-1</strain>
    </source>
</reference>